<evidence type="ECO:0000313" key="1">
    <source>
        <dbReference type="EMBL" id="GMF07820.1"/>
    </source>
</evidence>
<evidence type="ECO:0000313" key="2">
    <source>
        <dbReference type="Proteomes" id="UP001165064"/>
    </source>
</evidence>
<protein>
    <submittedName>
        <fullName evidence="1">Unnamed protein product</fullName>
    </submittedName>
</protein>
<reference evidence="1" key="1">
    <citation type="submission" date="2023-04" db="EMBL/GenBank/DDBJ databases">
        <title>Ambrosiozyma monospora NBRC 10751.</title>
        <authorList>
            <person name="Ichikawa N."/>
            <person name="Sato H."/>
            <person name="Tonouchi N."/>
        </authorList>
    </citation>
    <scope>NUCLEOTIDE SEQUENCE</scope>
    <source>
        <strain evidence="1">NBRC 10751</strain>
    </source>
</reference>
<keyword evidence="2" id="KW-1185">Reference proteome</keyword>
<dbReference type="Proteomes" id="UP001165064">
    <property type="component" value="Unassembled WGS sequence"/>
</dbReference>
<gene>
    <name evidence="1" type="ORF">Amon02_001305700</name>
</gene>
<comment type="caution">
    <text evidence="1">The sequence shown here is derived from an EMBL/GenBank/DDBJ whole genome shotgun (WGS) entry which is preliminary data.</text>
</comment>
<organism evidence="1 2">
    <name type="scientific">Ambrosiozyma monospora</name>
    <name type="common">Yeast</name>
    <name type="synonym">Endomycopsis monosporus</name>
    <dbReference type="NCBI Taxonomy" id="43982"/>
    <lineage>
        <taxon>Eukaryota</taxon>
        <taxon>Fungi</taxon>
        <taxon>Dikarya</taxon>
        <taxon>Ascomycota</taxon>
        <taxon>Saccharomycotina</taxon>
        <taxon>Pichiomycetes</taxon>
        <taxon>Pichiales</taxon>
        <taxon>Pichiaceae</taxon>
        <taxon>Ambrosiozyma</taxon>
    </lineage>
</organism>
<sequence length="109" mass="12661">MVKANSDEDWRKYRISSQDLEKMSDEQIIQLHDLMQETKEFYGAEDVEDDTDIDGGKDGHGKIPTKIITNLTPINMTWFTMSDILINTIPNKLNHLPTSMKVLNRIYFN</sequence>
<proteinExistence type="predicted"/>
<name>A0ACB5UCS9_AMBMO</name>
<dbReference type="EMBL" id="BSXS01016480">
    <property type="protein sequence ID" value="GMF07820.1"/>
    <property type="molecule type" value="Genomic_DNA"/>
</dbReference>
<accession>A0ACB5UCS9</accession>